<reference evidence="3" key="1">
    <citation type="journal article" date="2020" name="Fungal Divers.">
        <title>Resolving the Mortierellaceae phylogeny through synthesis of multi-gene phylogenetics and phylogenomics.</title>
        <authorList>
            <person name="Vandepol N."/>
            <person name="Liber J."/>
            <person name="Desiro A."/>
            <person name="Na H."/>
            <person name="Kennedy M."/>
            <person name="Barry K."/>
            <person name="Grigoriev I.V."/>
            <person name="Miller A.N."/>
            <person name="O'Donnell K."/>
            <person name="Stajich J.E."/>
            <person name="Bonito G."/>
        </authorList>
    </citation>
    <scope>NUCLEOTIDE SEQUENCE</scope>
    <source>
        <strain evidence="3">KOD948</strain>
    </source>
</reference>
<name>A0A9P6PLX9_9FUNG</name>
<sequence length="201" mass="20567">MPLWTPGAKYLGVLFAPHTILPTKKQPSVTMKLTFLSAAALAMVAVVAGQEAPDDGTACTLCLQNSLRALPLCKDIDIVVGEFNPGVSPDYASCLCSSLDGAWVDACADTTKCGADIMAFKDTYAANIKEAGLQCDGPAPTFVPKEADPIAPSSTGPNGSAPTGDSGNPESFGIKGTAPTFLLAEAMGLLGVVVAVGTNWM</sequence>
<gene>
    <name evidence="3" type="ORF">BG011_009610</name>
</gene>
<keyword evidence="2" id="KW-0732">Signal</keyword>
<accession>A0A9P6PLX9</accession>
<evidence type="ECO:0000256" key="2">
    <source>
        <dbReference type="SAM" id="SignalP"/>
    </source>
</evidence>
<dbReference type="EMBL" id="JAAAJA010000872">
    <property type="protein sequence ID" value="KAG0249082.1"/>
    <property type="molecule type" value="Genomic_DNA"/>
</dbReference>
<feature type="compositionally biased region" description="Polar residues" evidence="1">
    <location>
        <begin position="152"/>
        <end position="169"/>
    </location>
</feature>
<keyword evidence="4" id="KW-1185">Reference proteome</keyword>
<protein>
    <recommendedName>
        <fullName evidence="5">Extracellular membrane protein CFEM domain-containing protein</fullName>
    </recommendedName>
</protein>
<dbReference type="AlphaFoldDB" id="A0A9P6PLX9"/>
<comment type="caution">
    <text evidence="3">The sequence shown here is derived from an EMBL/GenBank/DDBJ whole genome shotgun (WGS) entry which is preliminary data.</text>
</comment>
<feature type="region of interest" description="Disordered" evidence="1">
    <location>
        <begin position="144"/>
        <end position="170"/>
    </location>
</feature>
<dbReference type="OrthoDB" id="2414727at2759"/>
<evidence type="ECO:0000313" key="4">
    <source>
        <dbReference type="Proteomes" id="UP000726737"/>
    </source>
</evidence>
<evidence type="ECO:0008006" key="5">
    <source>
        <dbReference type="Google" id="ProtNLM"/>
    </source>
</evidence>
<feature type="chain" id="PRO_5040455576" description="Extracellular membrane protein CFEM domain-containing protein" evidence="2">
    <location>
        <begin position="50"/>
        <end position="201"/>
    </location>
</feature>
<feature type="signal peptide" evidence="2">
    <location>
        <begin position="1"/>
        <end position="49"/>
    </location>
</feature>
<evidence type="ECO:0000313" key="3">
    <source>
        <dbReference type="EMBL" id="KAG0249082.1"/>
    </source>
</evidence>
<organism evidence="3 4">
    <name type="scientific">Mortierella polycephala</name>
    <dbReference type="NCBI Taxonomy" id="41804"/>
    <lineage>
        <taxon>Eukaryota</taxon>
        <taxon>Fungi</taxon>
        <taxon>Fungi incertae sedis</taxon>
        <taxon>Mucoromycota</taxon>
        <taxon>Mortierellomycotina</taxon>
        <taxon>Mortierellomycetes</taxon>
        <taxon>Mortierellales</taxon>
        <taxon>Mortierellaceae</taxon>
        <taxon>Mortierella</taxon>
    </lineage>
</organism>
<proteinExistence type="predicted"/>
<evidence type="ECO:0000256" key="1">
    <source>
        <dbReference type="SAM" id="MobiDB-lite"/>
    </source>
</evidence>
<dbReference type="Proteomes" id="UP000726737">
    <property type="component" value="Unassembled WGS sequence"/>
</dbReference>